<sequence>MGHGKRPKWRAGPSEVPARRQASHGDDWIQQADPACCRNACRFRRIGADPGSLNLACPRAVAAARCAP</sequence>
<dbReference type="KEGG" id="xop:PXO_04164"/>
<organism evidence="2 3">
    <name type="scientific">Xanthomonas oryzae pv. oryzae (strain PXO99A)</name>
    <dbReference type="NCBI Taxonomy" id="360094"/>
    <lineage>
        <taxon>Bacteria</taxon>
        <taxon>Pseudomonadati</taxon>
        <taxon>Pseudomonadota</taxon>
        <taxon>Gammaproteobacteria</taxon>
        <taxon>Lysobacterales</taxon>
        <taxon>Lysobacteraceae</taxon>
        <taxon>Xanthomonas</taxon>
    </lineage>
</organism>
<reference evidence="2 3" key="1">
    <citation type="journal article" date="2008" name="BMC Genomics">
        <title>Genome sequence and rapid evolution of the rice pathogen Xanthomonas oryzae pv. oryzae PXO99A.</title>
        <authorList>
            <person name="Salzberg S.L."/>
            <person name="Sommer D.D."/>
            <person name="Schatz M.C."/>
            <person name="Phillippy A.M."/>
            <person name="Rabinowicz P.D."/>
            <person name="Tsuge S."/>
            <person name="Furutani A."/>
            <person name="Ochiai H."/>
            <person name="Delcher A.L."/>
            <person name="Kelley D."/>
            <person name="Madupu R."/>
            <person name="Puiu D."/>
            <person name="Radune D."/>
            <person name="Shumway M."/>
            <person name="Trapnell C."/>
            <person name="Aparna G."/>
            <person name="Jha G."/>
            <person name="Pandey A."/>
            <person name="Patil P.B."/>
            <person name="Ishihara H."/>
            <person name="Meyer D.F."/>
            <person name="Szurek B."/>
            <person name="Verdier V."/>
            <person name="Koebnik R."/>
            <person name="Dow J.M."/>
            <person name="Ryan R.P."/>
            <person name="Hirata H."/>
            <person name="Tsuyumu S."/>
            <person name="Won Lee S."/>
            <person name="Seo Y.S."/>
            <person name="Sriariyanum M."/>
            <person name="Ronald P.C."/>
            <person name="Sonti R.V."/>
            <person name="Van Sluys M.A."/>
            <person name="Leach J.E."/>
            <person name="White F.F."/>
            <person name="Bogdanove A.J."/>
        </authorList>
    </citation>
    <scope>NUCLEOTIDE SEQUENCE [LARGE SCALE GENOMIC DNA]</scope>
    <source>
        <strain evidence="2 3">PXO99A</strain>
    </source>
</reference>
<evidence type="ECO:0000313" key="3">
    <source>
        <dbReference type="Proteomes" id="UP000001740"/>
    </source>
</evidence>
<proteinExistence type="predicted"/>
<dbReference type="HOGENOM" id="CLU_2793046_0_0_6"/>
<dbReference type="Proteomes" id="UP000001740">
    <property type="component" value="Chromosome"/>
</dbReference>
<accession>A0A0K0GH36</accession>
<protein>
    <submittedName>
        <fullName evidence="2">Uncharacterized protein</fullName>
    </submittedName>
</protein>
<dbReference type="AlphaFoldDB" id="A0A0K0GH36"/>
<evidence type="ECO:0000256" key="1">
    <source>
        <dbReference type="SAM" id="MobiDB-lite"/>
    </source>
</evidence>
<name>A0A0K0GH36_XANOP</name>
<dbReference type="EMBL" id="CP000967">
    <property type="protein sequence ID" value="ACD57484.1"/>
    <property type="molecule type" value="Genomic_DNA"/>
</dbReference>
<feature type="region of interest" description="Disordered" evidence="1">
    <location>
        <begin position="1"/>
        <end position="27"/>
    </location>
</feature>
<gene>
    <name evidence="2" type="ordered locus">PXO_04164</name>
</gene>
<evidence type="ECO:0000313" key="2">
    <source>
        <dbReference type="EMBL" id="ACD57484.1"/>
    </source>
</evidence>